<dbReference type="EMBL" id="JAMZIH010000017">
    <property type="protein sequence ID" value="KAJ1680236.1"/>
    <property type="molecule type" value="Genomic_DNA"/>
</dbReference>
<evidence type="ECO:0000313" key="2">
    <source>
        <dbReference type="Proteomes" id="UP001145114"/>
    </source>
</evidence>
<comment type="caution">
    <text evidence="1">The sequence shown here is derived from an EMBL/GenBank/DDBJ whole genome shotgun (WGS) entry which is preliminary data.</text>
</comment>
<dbReference type="Proteomes" id="UP001145114">
    <property type="component" value="Unassembled WGS sequence"/>
</dbReference>
<gene>
    <name evidence="1" type="ORF">EV182_000412</name>
</gene>
<name>A0ACC1HX39_9FUNG</name>
<sequence>MSVSWSLWNGSQSPAKRSPTKPAFPTDPFQPRRAAIGRRTTENNSMDAALALSNFTNQADMVPSRFDPVQPEFPTANAAVGDGGDSSYLSGTDPQSTVSASSCPPSTIAAHPRASISPAPDTFAQAFTPKVTAAAIAKPGAEPSQGSSRVHALATSANQSPPPQLTANAPSDDANGGDDHDDDSQTHFKKFAIREISIQENPAEAKSALIRVSTMLRQAPASKRRQRRTIYMGSKDASYRDAASDSKDGASETASVEATPSQEPALQHPGGSQSLNAPVPIDDTCKPSSPPPSRRRRPPPPPPALSQVAQTQVNDKLGGYGVGRSAEDPAAMMAAAPSSTSENTHGMSALAPISMTIANPIPADQEVTSPDDNKPLSELQALMKDSSLAESPPQLEVKISESLNASSRYAECIWVVDNVVITGSVMISSTQAIPASQLAKLRLRFDYRPRHGGSVQYATNRKVIRRHSLPKEPTIIGSAYYQFVDPHLFAAASLESPVSVAAFKFQVVVDQPRHARRMVPLDLRILWETGQPNQTALMVLCNPIDSRLALYPRVAQELRDVNLLAAFKDYTITEVSSRPEGYWFSDNSRMLWSLGTVPVRRRGGSAADQKSVICKIKHEQPHISPVVMAIKFSADTEATLGGFDICMQSVNGSGTAAEAVVGYKVERSVIAEKFLITPDPHVTMADLDADPLPDPNPVDVFGAQNTPHPQVTSLSPTDISPLTSEKVSGKSEISASETGIGDDDNDDNSDSEDGAHKLHTESGEAEEVEAAAQARLWSRSPSASTISTNFESLPDENHANDDNIDNDNKEEMSFSQDLNYKSENSAERQ</sequence>
<protein>
    <submittedName>
        <fullName evidence="1">Uncharacterized protein</fullName>
    </submittedName>
</protein>
<reference evidence="1" key="1">
    <citation type="submission" date="2022-06" db="EMBL/GenBank/DDBJ databases">
        <title>Phylogenomic reconstructions and comparative analyses of Kickxellomycotina fungi.</title>
        <authorList>
            <person name="Reynolds N.K."/>
            <person name="Stajich J.E."/>
            <person name="Barry K."/>
            <person name="Grigoriev I.V."/>
            <person name="Crous P."/>
            <person name="Smith M.E."/>
        </authorList>
    </citation>
    <scope>NUCLEOTIDE SEQUENCE</scope>
    <source>
        <strain evidence="1">RSA 2271</strain>
    </source>
</reference>
<keyword evidence="2" id="KW-1185">Reference proteome</keyword>
<accession>A0ACC1HX39</accession>
<organism evidence="1 2">
    <name type="scientific">Spiromyces aspiralis</name>
    <dbReference type="NCBI Taxonomy" id="68401"/>
    <lineage>
        <taxon>Eukaryota</taxon>
        <taxon>Fungi</taxon>
        <taxon>Fungi incertae sedis</taxon>
        <taxon>Zoopagomycota</taxon>
        <taxon>Kickxellomycotina</taxon>
        <taxon>Kickxellomycetes</taxon>
        <taxon>Kickxellales</taxon>
        <taxon>Kickxellaceae</taxon>
        <taxon>Spiromyces</taxon>
    </lineage>
</organism>
<proteinExistence type="predicted"/>
<evidence type="ECO:0000313" key="1">
    <source>
        <dbReference type="EMBL" id="KAJ1680236.1"/>
    </source>
</evidence>